<dbReference type="NCBIfam" id="TIGR00840">
    <property type="entry name" value="b_cpa1"/>
    <property type="match status" value="1"/>
</dbReference>
<keyword evidence="8 14" id="KW-1133">Transmembrane helix</keyword>
<evidence type="ECO:0000256" key="1">
    <source>
        <dbReference type="ARBA" id="ARBA00004195"/>
    </source>
</evidence>
<accession>A0AAE1EUL3</accession>
<dbReference type="GO" id="GO:0051453">
    <property type="term" value="P:regulation of intracellular pH"/>
    <property type="evidence" value="ECO:0007669"/>
    <property type="project" value="TreeGrafter"/>
</dbReference>
<comment type="caution">
    <text evidence="16">The sequence shown here is derived from an EMBL/GenBank/DDBJ whole genome shotgun (WGS) entry which is preliminary data.</text>
</comment>
<dbReference type="GO" id="GO:0098719">
    <property type="term" value="P:sodium ion import across plasma membrane"/>
    <property type="evidence" value="ECO:0007669"/>
    <property type="project" value="TreeGrafter"/>
</dbReference>
<feature type="transmembrane region" description="Helical" evidence="14">
    <location>
        <begin position="297"/>
        <end position="323"/>
    </location>
</feature>
<dbReference type="InterPro" id="IPR004709">
    <property type="entry name" value="NaH_exchanger"/>
</dbReference>
<proteinExistence type="inferred from homology"/>
<keyword evidence="11 14" id="KW-0472">Membrane</keyword>
<dbReference type="GO" id="GO:0005886">
    <property type="term" value="C:plasma membrane"/>
    <property type="evidence" value="ECO:0007669"/>
    <property type="project" value="UniProtKB-SubCell"/>
</dbReference>
<evidence type="ECO:0000313" key="17">
    <source>
        <dbReference type="Proteomes" id="UP001286313"/>
    </source>
</evidence>
<evidence type="ECO:0000256" key="8">
    <source>
        <dbReference type="ARBA" id="ARBA00022989"/>
    </source>
</evidence>
<organism evidence="16 17">
    <name type="scientific">Petrolisthes cinctipes</name>
    <name type="common">Flat porcelain crab</name>
    <dbReference type="NCBI Taxonomy" id="88211"/>
    <lineage>
        <taxon>Eukaryota</taxon>
        <taxon>Metazoa</taxon>
        <taxon>Ecdysozoa</taxon>
        <taxon>Arthropoda</taxon>
        <taxon>Crustacea</taxon>
        <taxon>Multicrustacea</taxon>
        <taxon>Malacostraca</taxon>
        <taxon>Eumalacostraca</taxon>
        <taxon>Eucarida</taxon>
        <taxon>Decapoda</taxon>
        <taxon>Pleocyemata</taxon>
        <taxon>Anomura</taxon>
        <taxon>Galatheoidea</taxon>
        <taxon>Porcellanidae</taxon>
        <taxon>Petrolisthes</taxon>
    </lineage>
</organism>
<reference evidence="16" key="1">
    <citation type="submission" date="2023-10" db="EMBL/GenBank/DDBJ databases">
        <title>Genome assemblies of two species of porcelain crab, Petrolisthes cinctipes and Petrolisthes manimaculis (Anomura: Porcellanidae).</title>
        <authorList>
            <person name="Angst P."/>
        </authorList>
    </citation>
    <scope>NUCLEOTIDE SEQUENCE</scope>
    <source>
        <strain evidence="16">PB745_01</strain>
        <tissue evidence="16">Gill</tissue>
    </source>
</reference>
<evidence type="ECO:0000256" key="5">
    <source>
        <dbReference type="ARBA" id="ARBA00022475"/>
    </source>
</evidence>
<keyword evidence="7" id="KW-0967">Endosome</keyword>
<feature type="transmembrane region" description="Helical" evidence="14">
    <location>
        <begin position="80"/>
        <end position="97"/>
    </location>
</feature>
<dbReference type="GO" id="GO:0015386">
    <property type="term" value="F:potassium:proton antiporter activity"/>
    <property type="evidence" value="ECO:0007669"/>
    <property type="project" value="TreeGrafter"/>
</dbReference>
<dbReference type="EMBL" id="JAWQEG010004471">
    <property type="protein sequence ID" value="KAK3861528.1"/>
    <property type="molecule type" value="Genomic_DNA"/>
</dbReference>
<dbReference type="InterPro" id="IPR006153">
    <property type="entry name" value="Cation/H_exchanger_TM"/>
</dbReference>
<feature type="domain" description="Cation/H+ exchanger transmembrane" evidence="15">
    <location>
        <begin position="60"/>
        <end position="511"/>
    </location>
</feature>
<dbReference type="PRINTS" id="PR01088">
    <property type="entry name" value="NAHEXCHNGR6"/>
</dbReference>
<evidence type="ECO:0000256" key="2">
    <source>
        <dbReference type="ARBA" id="ARBA00004651"/>
    </source>
</evidence>
<keyword evidence="4 13" id="KW-0813">Transport</keyword>
<evidence type="ECO:0000256" key="4">
    <source>
        <dbReference type="ARBA" id="ARBA00022448"/>
    </source>
</evidence>
<protein>
    <recommendedName>
        <fullName evidence="13">Sodium/hydrogen exchanger</fullName>
    </recommendedName>
</protein>
<comment type="similarity">
    <text evidence="3 13">Belongs to the monovalent cation:proton antiporter 1 (CPA1) transporter (TC 2.A.36) family.</text>
</comment>
<name>A0AAE1EUL3_PETCI</name>
<keyword evidence="6 13" id="KW-0812">Transmembrane</keyword>
<evidence type="ECO:0000256" key="7">
    <source>
        <dbReference type="ARBA" id="ARBA00022753"/>
    </source>
</evidence>
<feature type="transmembrane region" description="Helical" evidence="14">
    <location>
        <begin position="456"/>
        <end position="474"/>
    </location>
</feature>
<keyword evidence="10 13" id="KW-0406">Ion transport</keyword>
<evidence type="ECO:0000256" key="10">
    <source>
        <dbReference type="ARBA" id="ARBA00023065"/>
    </source>
</evidence>
<evidence type="ECO:0000256" key="14">
    <source>
        <dbReference type="SAM" id="Phobius"/>
    </source>
</evidence>
<evidence type="ECO:0000256" key="6">
    <source>
        <dbReference type="ARBA" id="ARBA00022692"/>
    </source>
</evidence>
<feature type="transmembrane region" description="Helical" evidence="14">
    <location>
        <begin position="486"/>
        <end position="505"/>
    </location>
</feature>
<feature type="transmembrane region" description="Helical" evidence="14">
    <location>
        <begin position="50"/>
        <end position="68"/>
    </location>
</feature>
<dbReference type="InterPro" id="IPR002090">
    <property type="entry name" value="NHE-6/7/9"/>
</dbReference>
<evidence type="ECO:0000256" key="12">
    <source>
        <dbReference type="ARBA" id="ARBA00023201"/>
    </source>
</evidence>
<feature type="transmembrane region" description="Helical" evidence="14">
    <location>
        <begin position="167"/>
        <end position="184"/>
    </location>
</feature>
<feature type="transmembrane region" description="Helical" evidence="14">
    <location>
        <begin position="225"/>
        <end position="250"/>
    </location>
</feature>
<sequence>MAGGWRRRGGGALAISIASVLHSVTAKTSTGSDIELDERYLITHRIDSLNILLYTFLLILTVVTIWIFKYRRARYLHETGLAVIYGLIVGAILRYTGDSTSLRHMRVVEGPSEDPPYTHNAPPDTLWLRFATANNSQNRTYAYDFKGEIIGTLENEIVQKATFDPEIFFNILLPPIIFTAGYSLKRRHFFKNLGAIFTFAFIGTTMSTFVVGGLVYGFLLMVGSTITFIDCLLFGALISATDPVTVLAIFSDLHVDVNLYALVFGESVLNDAVAIVLSSAIESYASTSGGFETSAFFLAMLNFLWTFSMSFVIGSVMGCLTAILTKFTRLKDFPLLESALFVLMSYSTFLMAEAAELTGIVAVLFCGICQAHYTYNNLSGESRLATKTLFELLNFLSENFIFSYIGVSMFTFDHHKWDVAFICIAFVAIIVGRFINIYPLSFILNIGRRPKIPVNFMNMLFFSGLRGAMAFALAIRNTSSDARKSILTTTSLIVIVTVILCGGLTTQVLSWLGIPVDVEDDETHHLNQFRPIRNNYKSIDEARGPGSEEGGSSADAIDAAKFEKAWLFRIWSQFDIKFMKPFLTNSRPTLLDTTPLCCAPLARLLTTTEQLTRDGDPLNDDLPLDDSLLCTGGVRTSLDPTNKQSVTNPVYEGDLGLGTASSVGTRVSVAGTRGHQL</sequence>
<feature type="transmembrane region" description="Helical" evidence="14">
    <location>
        <begin position="196"/>
        <end position="219"/>
    </location>
</feature>
<dbReference type="GO" id="GO:0055038">
    <property type="term" value="C:recycling endosome membrane"/>
    <property type="evidence" value="ECO:0007669"/>
    <property type="project" value="UniProtKB-SubCell"/>
</dbReference>
<keyword evidence="13" id="KW-0050">Antiport</keyword>
<keyword evidence="12 13" id="KW-0739">Sodium transport</keyword>
<dbReference type="Pfam" id="PF00999">
    <property type="entry name" value="Na_H_Exchanger"/>
    <property type="match status" value="1"/>
</dbReference>
<dbReference type="PANTHER" id="PTHR10110">
    <property type="entry name" value="SODIUM/HYDROGEN EXCHANGER"/>
    <property type="match status" value="1"/>
</dbReference>
<comment type="subcellular location">
    <subcellularLocation>
        <location evidence="2">Cell membrane</location>
        <topology evidence="2">Multi-pass membrane protein</topology>
    </subcellularLocation>
    <subcellularLocation>
        <location evidence="1">Recycling endosome membrane</location>
        <topology evidence="1">Multi-pass membrane protein</topology>
    </subcellularLocation>
</comment>
<dbReference type="PRINTS" id="PR01084">
    <property type="entry name" value="NAHEXCHNGR"/>
</dbReference>
<evidence type="ECO:0000256" key="9">
    <source>
        <dbReference type="ARBA" id="ARBA00023053"/>
    </source>
</evidence>
<keyword evidence="9" id="KW-0915">Sodium</keyword>
<evidence type="ECO:0000256" key="13">
    <source>
        <dbReference type="RuleBase" id="RU003722"/>
    </source>
</evidence>
<feature type="transmembrane region" description="Helical" evidence="14">
    <location>
        <begin position="419"/>
        <end position="444"/>
    </location>
</feature>
<evidence type="ECO:0000259" key="15">
    <source>
        <dbReference type="Pfam" id="PF00999"/>
    </source>
</evidence>
<dbReference type="AlphaFoldDB" id="A0AAE1EUL3"/>
<dbReference type="PANTHER" id="PTHR10110:SF187">
    <property type="entry name" value="SODIUM_HYDROGEN EXCHANGER"/>
    <property type="match status" value="1"/>
</dbReference>
<feature type="transmembrane region" description="Helical" evidence="14">
    <location>
        <begin position="358"/>
        <end position="376"/>
    </location>
</feature>
<dbReference type="Gene3D" id="6.10.140.1330">
    <property type="match status" value="1"/>
</dbReference>
<evidence type="ECO:0000256" key="11">
    <source>
        <dbReference type="ARBA" id="ARBA00023136"/>
    </source>
</evidence>
<keyword evidence="5" id="KW-1003">Cell membrane</keyword>
<keyword evidence="17" id="KW-1185">Reference proteome</keyword>
<feature type="transmembrane region" description="Helical" evidence="14">
    <location>
        <begin position="388"/>
        <end position="407"/>
    </location>
</feature>
<dbReference type="GO" id="GO:0015385">
    <property type="term" value="F:sodium:proton antiporter activity"/>
    <property type="evidence" value="ECO:0007669"/>
    <property type="project" value="InterPro"/>
</dbReference>
<evidence type="ECO:0000256" key="3">
    <source>
        <dbReference type="ARBA" id="ARBA00007367"/>
    </source>
</evidence>
<gene>
    <name evidence="16" type="ORF">Pcinc_032517</name>
</gene>
<evidence type="ECO:0000313" key="16">
    <source>
        <dbReference type="EMBL" id="KAK3861528.1"/>
    </source>
</evidence>
<dbReference type="Proteomes" id="UP001286313">
    <property type="component" value="Unassembled WGS sequence"/>
</dbReference>
<dbReference type="InterPro" id="IPR018422">
    <property type="entry name" value="Cation/H_exchanger_CPA1"/>
</dbReference>